<name>A0A173LV78_9MICO</name>
<keyword evidence="1" id="KW-1133">Transmembrane helix</keyword>
<keyword evidence="1" id="KW-0472">Membrane</keyword>
<dbReference type="RefSeq" id="WP_096380388.1">
    <property type="nucleotide sequence ID" value="NZ_AP017457.1"/>
</dbReference>
<dbReference type="Proteomes" id="UP000243847">
    <property type="component" value="Chromosome sequence1"/>
</dbReference>
<dbReference type="KEGG" id="amin:AUMI_12210"/>
<feature type="domain" description="TadE-like" evidence="2">
    <location>
        <begin position="14"/>
        <end position="56"/>
    </location>
</feature>
<dbReference type="InterPro" id="IPR012495">
    <property type="entry name" value="TadE-like_dom"/>
</dbReference>
<dbReference type="GeneID" id="80451404"/>
<feature type="transmembrane region" description="Helical" evidence="1">
    <location>
        <begin position="20"/>
        <end position="41"/>
    </location>
</feature>
<protein>
    <recommendedName>
        <fullName evidence="2">TadE-like domain-containing protein</fullName>
    </recommendedName>
</protein>
<evidence type="ECO:0000256" key="1">
    <source>
        <dbReference type="SAM" id="Phobius"/>
    </source>
</evidence>
<evidence type="ECO:0000313" key="4">
    <source>
        <dbReference type="Proteomes" id="UP000243847"/>
    </source>
</evidence>
<dbReference type="AlphaFoldDB" id="A0A173LV78"/>
<sequence length="133" mass="13913">MSASLRQVVSDDSGSAVVEFVFVGILLTFVTLGVLQLGLALHVKNTLQDAASEGARWGALIDSTPAEGVQRTKELITTAVGKQYATNVSAREENWLGAPATVITVEAPLPMIGLWGPATSLEVTGHAAKEVLN</sequence>
<evidence type="ECO:0000313" key="3">
    <source>
        <dbReference type="EMBL" id="BAU98763.1"/>
    </source>
</evidence>
<accession>A0A173LV78</accession>
<proteinExistence type="predicted"/>
<dbReference type="Pfam" id="PF07811">
    <property type="entry name" value="TadE"/>
    <property type="match status" value="1"/>
</dbReference>
<evidence type="ECO:0000259" key="2">
    <source>
        <dbReference type="Pfam" id="PF07811"/>
    </source>
</evidence>
<keyword evidence="1" id="KW-0812">Transmembrane</keyword>
<reference evidence="3 4" key="1">
    <citation type="journal article" date="2016" name="Genome Announc.">
        <title>Complete Genome Sequence of Aurantimicrobium minutum Type Strain KNCT, a Planktonic Ultramicrobacterium Isolated from River Water.</title>
        <authorList>
            <person name="Nakai R."/>
            <person name="Fujisawa T."/>
            <person name="Nakamura Y."/>
            <person name="Nishide H."/>
            <person name="Uchiyama I."/>
            <person name="Baba T."/>
            <person name="Toyoda A."/>
            <person name="Fujiyama A."/>
            <person name="Naganuma T."/>
            <person name="Niki H."/>
        </authorList>
    </citation>
    <scope>NUCLEOTIDE SEQUENCE [LARGE SCALE GENOMIC DNA]</scope>
    <source>
        <strain evidence="3 4">KNC</strain>
    </source>
</reference>
<dbReference type="EMBL" id="AP017457">
    <property type="protein sequence ID" value="BAU98763.1"/>
    <property type="molecule type" value="Genomic_DNA"/>
</dbReference>
<dbReference type="OrthoDB" id="3826566at2"/>
<organism evidence="3 4">
    <name type="scientific">Aurantimicrobium minutum</name>
    <dbReference type="NCBI Taxonomy" id="708131"/>
    <lineage>
        <taxon>Bacteria</taxon>
        <taxon>Bacillati</taxon>
        <taxon>Actinomycetota</taxon>
        <taxon>Actinomycetes</taxon>
        <taxon>Micrococcales</taxon>
        <taxon>Microbacteriaceae</taxon>
        <taxon>Aurantimicrobium</taxon>
    </lineage>
</organism>
<gene>
    <name evidence="3" type="ORF">AUMI_12210</name>
</gene>